<protein>
    <submittedName>
        <fullName evidence="2">Uncharacterized protein</fullName>
    </submittedName>
</protein>
<organism evidence="2 3">
    <name type="scientific">Streptomyces globisporus</name>
    <dbReference type="NCBI Taxonomy" id="1908"/>
    <lineage>
        <taxon>Bacteria</taxon>
        <taxon>Bacillati</taxon>
        <taxon>Actinomycetota</taxon>
        <taxon>Actinomycetes</taxon>
        <taxon>Kitasatosporales</taxon>
        <taxon>Streptomycetaceae</taxon>
        <taxon>Streptomyces</taxon>
    </lineage>
</organism>
<evidence type="ECO:0000313" key="2">
    <source>
        <dbReference type="EMBL" id="ROV70116.1"/>
    </source>
</evidence>
<dbReference type="EMBL" id="QWFA01000006">
    <property type="protein sequence ID" value="ROV70116.1"/>
    <property type="molecule type" value="Genomic_DNA"/>
</dbReference>
<sequence length="80" mass="8482">MAAAGTASKGLAEQNRGSVKARHAAQVQIDRIRAIGRGELPQADPHDRRMPARRPGPETRGAAQIRALHAPRSGQSAIGR</sequence>
<dbReference type="AlphaFoldDB" id="A0A423V678"/>
<name>A0A423V678_STRGL</name>
<dbReference type="Proteomes" id="UP000285596">
    <property type="component" value="Unassembled WGS sequence"/>
</dbReference>
<evidence type="ECO:0000313" key="3">
    <source>
        <dbReference type="Proteomes" id="UP000285596"/>
    </source>
</evidence>
<evidence type="ECO:0000256" key="1">
    <source>
        <dbReference type="SAM" id="MobiDB-lite"/>
    </source>
</evidence>
<feature type="region of interest" description="Disordered" evidence="1">
    <location>
        <begin position="1"/>
        <end position="80"/>
    </location>
</feature>
<reference evidence="2 3" key="1">
    <citation type="submission" date="2018-08" db="EMBL/GenBank/DDBJ databases">
        <title>Streptomyces globisporus 1912-4Crt, whole genome shotgun sequence.</title>
        <authorList>
            <person name="Matselyukh B."/>
        </authorList>
    </citation>
    <scope>NUCLEOTIDE SEQUENCE [LARGE SCALE GENOMIC DNA]</scope>
    <source>
        <strain evidence="2 3">1912-4Crt</strain>
    </source>
</reference>
<accession>A0A423V678</accession>
<gene>
    <name evidence="2" type="ORF">D3105_02220</name>
</gene>
<comment type="caution">
    <text evidence="2">The sequence shown here is derived from an EMBL/GenBank/DDBJ whole genome shotgun (WGS) entry which is preliminary data.</text>
</comment>
<proteinExistence type="predicted"/>